<accession>A0AAV8VFU7</accession>
<reference evidence="1 2" key="1">
    <citation type="journal article" date="2023" name="Insect Mol. Biol.">
        <title>Genome sequencing provides insights into the evolution of gene families encoding plant cell wall-degrading enzymes in longhorned beetles.</title>
        <authorList>
            <person name="Shin N.R."/>
            <person name="Okamura Y."/>
            <person name="Kirsch R."/>
            <person name="Pauchet Y."/>
        </authorList>
    </citation>
    <scope>NUCLEOTIDE SEQUENCE [LARGE SCALE GENOMIC DNA]</scope>
    <source>
        <strain evidence="1">EAD_L_NR</strain>
    </source>
</reference>
<sequence length="124" mass="14441">MLAWYFLYFQEYYHNSMNREMFEKFGLFVLKEFIIEARRRATLKLELNGIGNSMEPSLPLEHILDLFEALLSEVVEKYPNTIIIIGGDFNCRISDLGSVPSDIIIDNTNLFESRLILDSVLNSR</sequence>
<dbReference type="EMBL" id="JANEYG010000098">
    <property type="protein sequence ID" value="KAJ8913246.1"/>
    <property type="molecule type" value="Genomic_DNA"/>
</dbReference>
<gene>
    <name evidence="1" type="ORF">NQ315_012864</name>
</gene>
<organism evidence="1 2">
    <name type="scientific">Exocentrus adspersus</name>
    <dbReference type="NCBI Taxonomy" id="1586481"/>
    <lineage>
        <taxon>Eukaryota</taxon>
        <taxon>Metazoa</taxon>
        <taxon>Ecdysozoa</taxon>
        <taxon>Arthropoda</taxon>
        <taxon>Hexapoda</taxon>
        <taxon>Insecta</taxon>
        <taxon>Pterygota</taxon>
        <taxon>Neoptera</taxon>
        <taxon>Endopterygota</taxon>
        <taxon>Coleoptera</taxon>
        <taxon>Polyphaga</taxon>
        <taxon>Cucujiformia</taxon>
        <taxon>Chrysomeloidea</taxon>
        <taxon>Cerambycidae</taxon>
        <taxon>Lamiinae</taxon>
        <taxon>Acanthocinini</taxon>
        <taxon>Exocentrus</taxon>
    </lineage>
</organism>
<proteinExistence type="predicted"/>
<dbReference type="AlphaFoldDB" id="A0AAV8VFU7"/>
<name>A0AAV8VFU7_9CUCU</name>
<evidence type="ECO:0000313" key="2">
    <source>
        <dbReference type="Proteomes" id="UP001159042"/>
    </source>
</evidence>
<dbReference type="Proteomes" id="UP001159042">
    <property type="component" value="Unassembled WGS sequence"/>
</dbReference>
<comment type="caution">
    <text evidence="1">The sequence shown here is derived from an EMBL/GenBank/DDBJ whole genome shotgun (WGS) entry which is preliminary data.</text>
</comment>
<keyword evidence="2" id="KW-1185">Reference proteome</keyword>
<protein>
    <submittedName>
        <fullName evidence="1">Uncharacterized protein</fullName>
    </submittedName>
</protein>
<feature type="non-terminal residue" evidence="1">
    <location>
        <position position="124"/>
    </location>
</feature>
<evidence type="ECO:0000313" key="1">
    <source>
        <dbReference type="EMBL" id="KAJ8913246.1"/>
    </source>
</evidence>